<evidence type="ECO:0000313" key="3">
    <source>
        <dbReference type="Proteomes" id="UP000285310"/>
    </source>
</evidence>
<dbReference type="GO" id="GO:0003677">
    <property type="term" value="F:DNA binding"/>
    <property type="evidence" value="ECO:0007669"/>
    <property type="project" value="InterPro"/>
</dbReference>
<accession>A0A423PYP0</accession>
<keyword evidence="3" id="KW-1185">Reference proteome</keyword>
<dbReference type="OrthoDB" id="9814067at2"/>
<evidence type="ECO:0000313" key="2">
    <source>
        <dbReference type="EMBL" id="ROO30648.1"/>
    </source>
</evidence>
<dbReference type="Gene3D" id="3.30.70.1290">
    <property type="entry name" value="Transposase IS200-like"/>
    <property type="match status" value="1"/>
</dbReference>
<dbReference type="Pfam" id="PF13384">
    <property type="entry name" value="HTH_23"/>
    <property type="match status" value="1"/>
</dbReference>
<dbReference type="InParanoid" id="A0A423PYP0"/>
<dbReference type="InterPro" id="IPR009057">
    <property type="entry name" value="Homeodomain-like_sf"/>
</dbReference>
<sequence length="295" mass="33544">MSRPLRIDLAGGVYHVTARGDQRGAIYFADADRRAWLDVLGEVCERYGWRCHAWCQMTNHYHLLIETPEGNLSHGMRQVNGVYTQYVNRAYRRVGHLFQGRYKAILVEKEAYLLEVARYVVLNPVRAFMVDTVGEWPWSSYSAMVRHTAVASWMERDWLLGQFGMTRSAAIAAYADFVRAGVGQEPIWSHLRGQLYLGDEAFVADMQNRGLGGDLREVPRMQRRAPPRPLTTYSGAGHSRHEAMARAYLAGGYSQREIADHFGVHYATVSRAVKRFKAAERVHPETTGSPREVRA</sequence>
<dbReference type="PANTHER" id="PTHR34322">
    <property type="entry name" value="TRANSPOSASE, Y1_TNP DOMAIN-CONTAINING"/>
    <property type="match status" value="1"/>
</dbReference>
<name>A0A423PYP0_9GAMM</name>
<dbReference type="NCBIfam" id="NF047646">
    <property type="entry name" value="REP_Tyr_transpos"/>
    <property type="match status" value="1"/>
</dbReference>
<dbReference type="PANTHER" id="PTHR34322:SF2">
    <property type="entry name" value="TRANSPOSASE IS200-LIKE DOMAIN-CONTAINING PROTEIN"/>
    <property type="match status" value="1"/>
</dbReference>
<dbReference type="AlphaFoldDB" id="A0A423PYP0"/>
<dbReference type="Pfam" id="PF01797">
    <property type="entry name" value="Y1_Tnp"/>
    <property type="match status" value="1"/>
</dbReference>
<dbReference type="GO" id="GO:0006313">
    <property type="term" value="P:DNA transposition"/>
    <property type="evidence" value="ECO:0007669"/>
    <property type="project" value="InterPro"/>
</dbReference>
<dbReference type="SUPFAM" id="SSF143422">
    <property type="entry name" value="Transposase IS200-like"/>
    <property type="match status" value="1"/>
</dbReference>
<protein>
    <submittedName>
        <fullName evidence="2">Toxin RelE</fullName>
    </submittedName>
</protein>
<dbReference type="Proteomes" id="UP000285310">
    <property type="component" value="Unassembled WGS sequence"/>
</dbReference>
<gene>
    <name evidence="2" type="ORF">SAJA_04710</name>
</gene>
<evidence type="ECO:0000259" key="1">
    <source>
        <dbReference type="SMART" id="SM01321"/>
    </source>
</evidence>
<dbReference type="SUPFAM" id="SSF46689">
    <property type="entry name" value="Homeodomain-like"/>
    <property type="match status" value="1"/>
</dbReference>
<comment type="caution">
    <text evidence="2">The sequence shown here is derived from an EMBL/GenBank/DDBJ whole genome shotgun (WGS) entry which is preliminary data.</text>
</comment>
<reference evidence="2 3" key="1">
    <citation type="submission" date="2013-10" db="EMBL/GenBank/DDBJ databases">
        <title>Salinisphaera japonica YTM-1 Genome Sequencing.</title>
        <authorList>
            <person name="Lai Q."/>
            <person name="Li C."/>
            <person name="Shao Z."/>
        </authorList>
    </citation>
    <scope>NUCLEOTIDE SEQUENCE [LARGE SCALE GENOMIC DNA]</scope>
    <source>
        <strain evidence="2 3">YTM-1</strain>
    </source>
</reference>
<dbReference type="Gene3D" id="1.10.10.60">
    <property type="entry name" value="Homeodomain-like"/>
    <property type="match status" value="1"/>
</dbReference>
<organism evidence="2 3">
    <name type="scientific">Salinisphaera japonica YTM-1</name>
    <dbReference type="NCBI Taxonomy" id="1209778"/>
    <lineage>
        <taxon>Bacteria</taxon>
        <taxon>Pseudomonadati</taxon>
        <taxon>Pseudomonadota</taxon>
        <taxon>Gammaproteobacteria</taxon>
        <taxon>Salinisphaerales</taxon>
        <taxon>Salinisphaeraceae</taxon>
        <taxon>Salinisphaera</taxon>
    </lineage>
</organism>
<dbReference type="RefSeq" id="WP_123657487.1">
    <property type="nucleotide sequence ID" value="NZ_AYKG01000011.1"/>
</dbReference>
<dbReference type="EMBL" id="AYKG01000011">
    <property type="protein sequence ID" value="ROO30648.1"/>
    <property type="molecule type" value="Genomic_DNA"/>
</dbReference>
<dbReference type="InterPro" id="IPR002686">
    <property type="entry name" value="Transposase_17"/>
</dbReference>
<dbReference type="SMART" id="SM01321">
    <property type="entry name" value="Y1_Tnp"/>
    <property type="match status" value="1"/>
</dbReference>
<dbReference type="InterPro" id="IPR036515">
    <property type="entry name" value="Transposase_17_sf"/>
</dbReference>
<feature type="domain" description="Transposase IS200-like" evidence="1">
    <location>
        <begin position="9"/>
        <end position="123"/>
    </location>
</feature>
<dbReference type="GO" id="GO:0004803">
    <property type="term" value="F:transposase activity"/>
    <property type="evidence" value="ECO:0007669"/>
    <property type="project" value="InterPro"/>
</dbReference>
<proteinExistence type="predicted"/>